<dbReference type="InterPro" id="IPR038570">
    <property type="entry name" value="HicA_sf"/>
</dbReference>
<evidence type="ECO:0000313" key="2">
    <source>
        <dbReference type="Proteomes" id="UP000072763"/>
    </source>
</evidence>
<accession>A0A147DS10</accession>
<dbReference type="Proteomes" id="UP000072763">
    <property type="component" value="Unassembled WGS sequence"/>
</dbReference>
<evidence type="ECO:0008006" key="3">
    <source>
        <dbReference type="Google" id="ProtNLM"/>
    </source>
</evidence>
<sequence length="68" mass="7845">MKRADLLRRLDRLAADAGVDFRLHRHGGRHDVYRFGGAAVIVPRHREIEEQTARAILRNCDRKDSGRP</sequence>
<dbReference type="STRING" id="465820.NS263_04985"/>
<dbReference type="EMBL" id="LDRC01000025">
    <property type="protein sequence ID" value="KTR52651.1"/>
    <property type="molecule type" value="Genomic_DNA"/>
</dbReference>
<dbReference type="AlphaFoldDB" id="A0A147DS10"/>
<protein>
    <recommendedName>
        <fullName evidence="3">Type II toxin-antitoxin system HicA family toxin</fullName>
    </recommendedName>
</protein>
<name>A0A147DS10_9MICO</name>
<dbReference type="PATRIC" id="fig|465820.4.peg.1112"/>
<organism evidence="1 2">
    <name type="scientific">Curtobacterium oceanosedimentum</name>
    <dbReference type="NCBI Taxonomy" id="465820"/>
    <lineage>
        <taxon>Bacteria</taxon>
        <taxon>Bacillati</taxon>
        <taxon>Actinomycetota</taxon>
        <taxon>Actinomycetes</taxon>
        <taxon>Micrococcales</taxon>
        <taxon>Microbacteriaceae</taxon>
        <taxon>Curtobacterium</taxon>
    </lineage>
</organism>
<reference evidence="1 2" key="1">
    <citation type="journal article" date="2016" name="Front. Microbiol.">
        <title>Genomic Resource of Rice Seed Associated Bacteria.</title>
        <authorList>
            <person name="Midha S."/>
            <person name="Bansal K."/>
            <person name="Sharma S."/>
            <person name="Kumar N."/>
            <person name="Patil P.P."/>
            <person name="Chaudhry V."/>
            <person name="Patil P.B."/>
        </authorList>
    </citation>
    <scope>NUCLEOTIDE SEQUENCE [LARGE SCALE GENOMIC DNA]</scope>
    <source>
        <strain evidence="1 2">NS359</strain>
    </source>
</reference>
<gene>
    <name evidence="1" type="ORF">NS359_05320</name>
</gene>
<dbReference type="SUPFAM" id="SSF54786">
    <property type="entry name" value="YcfA/nrd intein domain"/>
    <property type="match status" value="1"/>
</dbReference>
<comment type="caution">
    <text evidence="1">The sequence shown here is derived from an EMBL/GenBank/DDBJ whole genome shotgun (WGS) entry which is preliminary data.</text>
</comment>
<evidence type="ECO:0000313" key="1">
    <source>
        <dbReference type="EMBL" id="KTR52651.1"/>
    </source>
</evidence>
<dbReference type="Gene3D" id="3.30.920.30">
    <property type="entry name" value="Hypothetical protein"/>
    <property type="match status" value="1"/>
</dbReference>
<proteinExistence type="predicted"/>